<gene>
    <name evidence="1" type="ORF">L6452_24565</name>
</gene>
<dbReference type="EMBL" id="CM042054">
    <property type="protein sequence ID" value="KAI3706668.1"/>
    <property type="molecule type" value="Genomic_DNA"/>
</dbReference>
<reference evidence="2" key="1">
    <citation type="journal article" date="2022" name="Mol. Ecol. Resour.">
        <title>The genomes of chicory, endive, great burdock and yacon provide insights into Asteraceae palaeo-polyploidization history and plant inulin production.</title>
        <authorList>
            <person name="Fan W."/>
            <person name="Wang S."/>
            <person name="Wang H."/>
            <person name="Wang A."/>
            <person name="Jiang F."/>
            <person name="Liu H."/>
            <person name="Zhao H."/>
            <person name="Xu D."/>
            <person name="Zhang Y."/>
        </authorList>
    </citation>
    <scope>NUCLEOTIDE SEQUENCE [LARGE SCALE GENOMIC DNA]</scope>
    <source>
        <strain evidence="2">cv. Niubang</strain>
    </source>
</reference>
<reference evidence="1 2" key="2">
    <citation type="journal article" date="2022" name="Mol. Ecol. Resour.">
        <title>The genomes of chicory, endive, great burdock and yacon provide insights into Asteraceae paleo-polyploidization history and plant inulin production.</title>
        <authorList>
            <person name="Fan W."/>
            <person name="Wang S."/>
            <person name="Wang H."/>
            <person name="Wang A."/>
            <person name="Jiang F."/>
            <person name="Liu H."/>
            <person name="Zhao H."/>
            <person name="Xu D."/>
            <person name="Zhang Y."/>
        </authorList>
    </citation>
    <scope>NUCLEOTIDE SEQUENCE [LARGE SCALE GENOMIC DNA]</scope>
    <source>
        <strain evidence="2">cv. Niubang</strain>
    </source>
</reference>
<protein>
    <submittedName>
        <fullName evidence="1">Uncharacterized protein</fullName>
    </submittedName>
</protein>
<evidence type="ECO:0000313" key="2">
    <source>
        <dbReference type="Proteomes" id="UP001055879"/>
    </source>
</evidence>
<accession>A0ACB9ABE0</accession>
<evidence type="ECO:0000313" key="1">
    <source>
        <dbReference type="EMBL" id="KAI3706668.1"/>
    </source>
</evidence>
<name>A0ACB9ABE0_ARCLA</name>
<dbReference type="Proteomes" id="UP001055879">
    <property type="component" value="Linkage Group LG08"/>
</dbReference>
<comment type="caution">
    <text evidence="1">The sequence shown here is derived from an EMBL/GenBank/DDBJ whole genome shotgun (WGS) entry which is preliminary data.</text>
</comment>
<sequence length="75" mass="8621">MVISFLRCFCCLFSELFLAVILFSQSIKESTSQVMLKWHGKARPEEDQSVDRTIWLLTVYEHRTCGSTETGFGPD</sequence>
<proteinExistence type="predicted"/>
<keyword evidence="2" id="KW-1185">Reference proteome</keyword>
<organism evidence="1 2">
    <name type="scientific">Arctium lappa</name>
    <name type="common">Greater burdock</name>
    <name type="synonym">Lappa major</name>
    <dbReference type="NCBI Taxonomy" id="4217"/>
    <lineage>
        <taxon>Eukaryota</taxon>
        <taxon>Viridiplantae</taxon>
        <taxon>Streptophyta</taxon>
        <taxon>Embryophyta</taxon>
        <taxon>Tracheophyta</taxon>
        <taxon>Spermatophyta</taxon>
        <taxon>Magnoliopsida</taxon>
        <taxon>eudicotyledons</taxon>
        <taxon>Gunneridae</taxon>
        <taxon>Pentapetalae</taxon>
        <taxon>asterids</taxon>
        <taxon>campanulids</taxon>
        <taxon>Asterales</taxon>
        <taxon>Asteraceae</taxon>
        <taxon>Carduoideae</taxon>
        <taxon>Cardueae</taxon>
        <taxon>Arctiinae</taxon>
        <taxon>Arctium</taxon>
    </lineage>
</organism>